<dbReference type="Proteomes" id="UP000001812">
    <property type="component" value="Chromosome II"/>
</dbReference>
<dbReference type="Pfam" id="PF03167">
    <property type="entry name" value="UDG"/>
    <property type="match status" value="1"/>
</dbReference>
<accession>A0A0E1VXP2</accession>
<dbReference type="CDD" id="cd10030">
    <property type="entry name" value="UDG-F4_TTUDGA_SPO1dp_like"/>
    <property type="match status" value="1"/>
</dbReference>
<dbReference type="GO" id="GO:0097506">
    <property type="term" value="F:deaminated base DNA N-glycosylase activity"/>
    <property type="evidence" value="ECO:0007669"/>
    <property type="project" value="UniProtKB-ARBA"/>
</dbReference>
<keyword evidence="3" id="KW-0004">4Fe-4S</keyword>
<gene>
    <name evidence="12" type="ORF">BURPS1710A_A2315</name>
</gene>
<sequence length="218" mass="23767">MARDARAAHSSRRRRAADDDDAPQTLDACRRCGLWEHATQAVPGAGPPRAAIMLVGEQPGNQEDREGAPFVGPAGRVLERALAAAGLDRASVYVTNAVKHFKWAPRGKRRMHKTPAQQEIDACRYWLERELDALGPRVVVALGAIALKAVLDDRHARLQPAMGVVQPAGGRYVIATYHPSFVLRVPDPDARKRAYAAIVEACRIAHELAQRTDGAPRP</sequence>
<evidence type="ECO:0000256" key="5">
    <source>
        <dbReference type="ARBA" id="ARBA00022763"/>
    </source>
</evidence>
<dbReference type="HOGENOM" id="CLU_044815_1_3_4"/>
<dbReference type="GO" id="GO:0046872">
    <property type="term" value="F:metal ion binding"/>
    <property type="evidence" value="ECO:0007669"/>
    <property type="project" value="UniProtKB-KW"/>
</dbReference>
<dbReference type="EMBL" id="CM000833">
    <property type="protein sequence ID" value="EET04909.1"/>
    <property type="molecule type" value="Genomic_DNA"/>
</dbReference>
<dbReference type="PANTHER" id="PTHR33693">
    <property type="entry name" value="TYPE-5 URACIL-DNA GLYCOSYLASE"/>
    <property type="match status" value="1"/>
</dbReference>
<dbReference type="SUPFAM" id="SSF52141">
    <property type="entry name" value="Uracil-DNA glycosylase-like"/>
    <property type="match status" value="1"/>
</dbReference>
<evidence type="ECO:0000256" key="3">
    <source>
        <dbReference type="ARBA" id="ARBA00022485"/>
    </source>
</evidence>
<dbReference type="InterPro" id="IPR005122">
    <property type="entry name" value="Uracil-DNA_glycosylase-like"/>
</dbReference>
<dbReference type="GO" id="GO:0051539">
    <property type="term" value="F:4 iron, 4 sulfur cluster binding"/>
    <property type="evidence" value="ECO:0007669"/>
    <property type="project" value="UniProtKB-KW"/>
</dbReference>
<keyword evidence="9" id="KW-0234">DNA repair</keyword>
<proteinExistence type="inferred from homology"/>
<evidence type="ECO:0000256" key="7">
    <source>
        <dbReference type="ARBA" id="ARBA00023004"/>
    </source>
</evidence>
<dbReference type="InterPro" id="IPR005273">
    <property type="entry name" value="Ura-DNA_glyco_family4"/>
</dbReference>
<evidence type="ECO:0000259" key="11">
    <source>
        <dbReference type="SMART" id="SM00986"/>
    </source>
</evidence>
<evidence type="ECO:0000256" key="6">
    <source>
        <dbReference type="ARBA" id="ARBA00022801"/>
    </source>
</evidence>
<reference evidence="12" key="1">
    <citation type="submission" date="2009-05" db="EMBL/GenBank/DDBJ databases">
        <authorList>
            <person name="Harkins D.M."/>
            <person name="DeShazer D."/>
            <person name="Woods D.E."/>
            <person name="Brinkac L.M."/>
            <person name="Brown K.A."/>
            <person name="Hung G.C."/>
            <person name="Tuanyok A."/>
            <person name="Zhang B."/>
            <person name="Nierman W.C."/>
        </authorList>
    </citation>
    <scope>NUCLEOTIDE SEQUENCE [LARGE SCALE GENOMIC DNA]</scope>
    <source>
        <strain evidence="12">1710a</strain>
    </source>
</reference>
<dbReference type="AlphaFoldDB" id="A0A0E1VXP2"/>
<dbReference type="RefSeq" id="WP_004529449.1">
    <property type="nucleotide sequence ID" value="NZ_CM000833.1"/>
</dbReference>
<comment type="similarity">
    <text evidence="1">Belongs to the uracil-DNA glycosylase (UDG) superfamily. Type 4 (UDGa) family.</text>
</comment>
<evidence type="ECO:0000256" key="2">
    <source>
        <dbReference type="ARBA" id="ARBA00019403"/>
    </source>
</evidence>
<keyword evidence="4" id="KW-0479">Metal-binding</keyword>
<feature type="domain" description="Uracil-DNA glycosylase-like" evidence="11">
    <location>
        <begin position="43"/>
        <end position="200"/>
    </location>
</feature>
<dbReference type="InterPro" id="IPR051536">
    <property type="entry name" value="UDG_Type-4/5"/>
</dbReference>
<evidence type="ECO:0000256" key="8">
    <source>
        <dbReference type="ARBA" id="ARBA00023014"/>
    </source>
</evidence>
<dbReference type="NCBIfam" id="TIGR00758">
    <property type="entry name" value="UDG_fam4"/>
    <property type="match status" value="1"/>
</dbReference>
<evidence type="ECO:0000256" key="4">
    <source>
        <dbReference type="ARBA" id="ARBA00022723"/>
    </source>
</evidence>
<evidence type="ECO:0000256" key="10">
    <source>
        <dbReference type="SAM" id="MobiDB-lite"/>
    </source>
</evidence>
<organism evidence="12">
    <name type="scientific">Burkholderia pseudomallei 1710a</name>
    <dbReference type="NCBI Taxonomy" id="320371"/>
    <lineage>
        <taxon>Bacteria</taxon>
        <taxon>Pseudomonadati</taxon>
        <taxon>Pseudomonadota</taxon>
        <taxon>Betaproteobacteria</taxon>
        <taxon>Burkholderiales</taxon>
        <taxon>Burkholderiaceae</taxon>
        <taxon>Burkholderia</taxon>
        <taxon>pseudomallei group</taxon>
    </lineage>
</organism>
<dbReference type="SMART" id="SM00986">
    <property type="entry name" value="UDG"/>
    <property type="match status" value="1"/>
</dbReference>
<dbReference type="NCBIfam" id="TIGR03914">
    <property type="entry name" value="UDG_fam_dom"/>
    <property type="match status" value="1"/>
</dbReference>
<dbReference type="InterPro" id="IPR036895">
    <property type="entry name" value="Uracil-DNA_glycosylase-like_sf"/>
</dbReference>
<keyword evidence="5" id="KW-0227">DNA damage</keyword>
<dbReference type="GO" id="GO:0006281">
    <property type="term" value="P:DNA repair"/>
    <property type="evidence" value="ECO:0007669"/>
    <property type="project" value="UniProtKB-KW"/>
</dbReference>
<keyword evidence="8" id="KW-0411">Iron-sulfur</keyword>
<name>A0A0E1VXP2_BURPE</name>
<evidence type="ECO:0000313" key="12">
    <source>
        <dbReference type="EMBL" id="EET04909.1"/>
    </source>
</evidence>
<keyword evidence="6" id="KW-0378">Hydrolase</keyword>
<evidence type="ECO:0000256" key="1">
    <source>
        <dbReference type="ARBA" id="ARBA00006521"/>
    </source>
</evidence>
<protein>
    <recommendedName>
        <fullName evidence="2">Type-4 uracil-DNA glycosylase</fullName>
    </recommendedName>
</protein>
<dbReference type="SMART" id="SM00987">
    <property type="entry name" value="UreE_C"/>
    <property type="match status" value="1"/>
</dbReference>
<evidence type="ECO:0000256" key="9">
    <source>
        <dbReference type="ARBA" id="ARBA00023204"/>
    </source>
</evidence>
<dbReference type="PANTHER" id="PTHR33693:SF9">
    <property type="entry name" value="TYPE-4 URACIL-DNA GLYCOSYLASE"/>
    <property type="match status" value="1"/>
</dbReference>
<dbReference type="Gene3D" id="3.40.470.10">
    <property type="entry name" value="Uracil-DNA glycosylase-like domain"/>
    <property type="match status" value="1"/>
</dbReference>
<feature type="region of interest" description="Disordered" evidence="10">
    <location>
        <begin position="1"/>
        <end position="24"/>
    </location>
</feature>
<keyword evidence="7" id="KW-0408">Iron</keyword>